<keyword evidence="2" id="KW-1185">Reference proteome</keyword>
<name>A0A392UPN9_9FABA</name>
<feature type="non-terminal residue" evidence="1">
    <location>
        <position position="1"/>
    </location>
</feature>
<dbReference type="Proteomes" id="UP000265520">
    <property type="component" value="Unassembled WGS sequence"/>
</dbReference>
<dbReference type="AlphaFoldDB" id="A0A392UPN9"/>
<dbReference type="EMBL" id="LXQA010887166">
    <property type="protein sequence ID" value="MCI75613.1"/>
    <property type="molecule type" value="Genomic_DNA"/>
</dbReference>
<comment type="caution">
    <text evidence="1">The sequence shown here is derived from an EMBL/GenBank/DDBJ whole genome shotgun (WGS) entry which is preliminary data.</text>
</comment>
<reference evidence="1 2" key="1">
    <citation type="journal article" date="2018" name="Front. Plant Sci.">
        <title>Red Clover (Trifolium pratense) and Zigzag Clover (T. medium) - A Picture of Genomic Similarities and Differences.</title>
        <authorList>
            <person name="Dluhosova J."/>
            <person name="Istvanek J."/>
            <person name="Nedelnik J."/>
            <person name="Repkova J."/>
        </authorList>
    </citation>
    <scope>NUCLEOTIDE SEQUENCE [LARGE SCALE GENOMIC DNA]</scope>
    <source>
        <strain evidence="2">cv. 10/8</strain>
        <tissue evidence="1">Leaf</tissue>
    </source>
</reference>
<evidence type="ECO:0000313" key="2">
    <source>
        <dbReference type="Proteomes" id="UP000265520"/>
    </source>
</evidence>
<sequence length="61" mass="6594">DHPSIWLSIGSGLLSQDLIRRGGCYRGLTLPGLSQYPGLIFDDFGLLSLKKPSSLAACCRE</sequence>
<evidence type="ECO:0000313" key="1">
    <source>
        <dbReference type="EMBL" id="MCI75613.1"/>
    </source>
</evidence>
<organism evidence="1 2">
    <name type="scientific">Trifolium medium</name>
    <dbReference type="NCBI Taxonomy" id="97028"/>
    <lineage>
        <taxon>Eukaryota</taxon>
        <taxon>Viridiplantae</taxon>
        <taxon>Streptophyta</taxon>
        <taxon>Embryophyta</taxon>
        <taxon>Tracheophyta</taxon>
        <taxon>Spermatophyta</taxon>
        <taxon>Magnoliopsida</taxon>
        <taxon>eudicotyledons</taxon>
        <taxon>Gunneridae</taxon>
        <taxon>Pentapetalae</taxon>
        <taxon>rosids</taxon>
        <taxon>fabids</taxon>
        <taxon>Fabales</taxon>
        <taxon>Fabaceae</taxon>
        <taxon>Papilionoideae</taxon>
        <taxon>50 kb inversion clade</taxon>
        <taxon>NPAAA clade</taxon>
        <taxon>Hologalegina</taxon>
        <taxon>IRL clade</taxon>
        <taxon>Trifolieae</taxon>
        <taxon>Trifolium</taxon>
    </lineage>
</organism>
<accession>A0A392UPN9</accession>
<proteinExistence type="predicted"/>
<protein>
    <submittedName>
        <fullName evidence="1">Uncharacterized protein</fullName>
    </submittedName>
</protein>